<keyword evidence="3" id="KW-0813">Transport</keyword>
<evidence type="ECO:0000256" key="10">
    <source>
        <dbReference type="RuleBase" id="RU365010"/>
    </source>
</evidence>
<keyword evidence="10" id="KW-0505">Motor protein</keyword>
<organism evidence="13">
    <name type="scientific">Soboliphyme baturini</name>
    <dbReference type="NCBI Taxonomy" id="241478"/>
    <lineage>
        <taxon>Eukaryota</taxon>
        <taxon>Metazoa</taxon>
        <taxon>Ecdysozoa</taxon>
        <taxon>Nematoda</taxon>
        <taxon>Enoplea</taxon>
        <taxon>Dorylaimia</taxon>
        <taxon>Dioctophymatida</taxon>
        <taxon>Dioctophymatoidea</taxon>
        <taxon>Soboliphymatidae</taxon>
        <taxon>Soboliphyme</taxon>
    </lineage>
</organism>
<evidence type="ECO:0000313" key="11">
    <source>
        <dbReference type="EMBL" id="VDP00392.1"/>
    </source>
</evidence>
<dbReference type="PANTHER" id="PTHR11886:SF35">
    <property type="entry name" value="DYNEIN LIGHT CHAIN"/>
    <property type="match status" value="1"/>
</dbReference>
<comment type="subcellular location">
    <subcellularLocation>
        <location evidence="2 10">Cytoplasm</location>
        <location evidence="2 10">Cytoskeleton</location>
    </subcellularLocation>
    <subcellularLocation>
        <location evidence="1">Nucleus</location>
    </subcellularLocation>
</comment>
<dbReference type="FunFam" id="3.30.740.10:FF:000005">
    <property type="entry name" value="Dynein light chain"/>
    <property type="match status" value="1"/>
</dbReference>
<reference evidence="13" key="1">
    <citation type="submission" date="2016-06" db="UniProtKB">
        <authorList>
            <consortium name="WormBaseParasite"/>
        </authorList>
    </citation>
    <scope>IDENTIFICATION</scope>
</reference>
<dbReference type="Proteomes" id="UP000270296">
    <property type="component" value="Unassembled WGS sequence"/>
</dbReference>
<keyword evidence="4 10" id="KW-0963">Cytoplasm</keyword>
<dbReference type="EMBL" id="UZAM01007626">
    <property type="protein sequence ID" value="VDP00392.1"/>
    <property type="molecule type" value="Genomic_DNA"/>
</dbReference>
<evidence type="ECO:0000313" key="13">
    <source>
        <dbReference type="WBParaSite" id="SBAD_0000336201-mRNA-1"/>
    </source>
</evidence>
<proteinExistence type="inferred from homology"/>
<keyword evidence="10" id="KW-0243">Dynein</keyword>
<evidence type="ECO:0000313" key="12">
    <source>
        <dbReference type="Proteomes" id="UP000270296"/>
    </source>
</evidence>
<dbReference type="GO" id="GO:0051028">
    <property type="term" value="P:mRNA transport"/>
    <property type="evidence" value="ECO:0007669"/>
    <property type="project" value="UniProtKB-KW"/>
</dbReference>
<keyword evidence="5 10" id="KW-0493">Microtubule</keyword>
<evidence type="ECO:0000256" key="3">
    <source>
        <dbReference type="ARBA" id="ARBA00022448"/>
    </source>
</evidence>
<dbReference type="Gene3D" id="3.30.740.10">
    <property type="entry name" value="Protein Inhibitor Of Neuronal Nitric Oxide Synthase"/>
    <property type="match status" value="1"/>
</dbReference>
<evidence type="ECO:0000256" key="7">
    <source>
        <dbReference type="ARBA" id="ARBA00022927"/>
    </source>
</evidence>
<dbReference type="SUPFAM" id="SSF54648">
    <property type="entry name" value="DLC"/>
    <property type="match status" value="1"/>
</dbReference>
<dbReference type="InterPro" id="IPR001372">
    <property type="entry name" value="Dynein_light_chain_typ-1/2"/>
</dbReference>
<protein>
    <recommendedName>
        <fullName evidence="10">Dynein light chain</fullName>
    </recommendedName>
</protein>
<evidence type="ECO:0000256" key="1">
    <source>
        <dbReference type="ARBA" id="ARBA00004123"/>
    </source>
</evidence>
<gene>
    <name evidence="11" type="ORF">SBAD_LOCUS3211</name>
</gene>
<dbReference type="SMART" id="SM01375">
    <property type="entry name" value="Dynein_light"/>
    <property type="match status" value="1"/>
</dbReference>
<dbReference type="OrthoDB" id="10033309at2759"/>
<dbReference type="PANTHER" id="PTHR11886">
    <property type="entry name" value="DYNEIN LIGHT CHAIN"/>
    <property type="match status" value="1"/>
</dbReference>
<name>A0A183IHW6_9BILA</name>
<evidence type="ECO:0000256" key="8">
    <source>
        <dbReference type="ARBA" id="ARBA00023212"/>
    </source>
</evidence>
<evidence type="ECO:0000256" key="5">
    <source>
        <dbReference type="ARBA" id="ARBA00022701"/>
    </source>
</evidence>
<keyword evidence="8 10" id="KW-0206">Cytoskeleton</keyword>
<dbReference type="WBParaSite" id="SBAD_0000336201-mRNA-1">
    <property type="protein sequence ID" value="SBAD_0000336201-mRNA-1"/>
    <property type="gene ID" value="SBAD_0000336201"/>
</dbReference>
<dbReference type="GO" id="GO:0045505">
    <property type="term" value="F:dynein intermediate chain binding"/>
    <property type="evidence" value="ECO:0007669"/>
    <property type="project" value="TreeGrafter"/>
</dbReference>
<keyword evidence="9" id="KW-0539">Nucleus</keyword>
<evidence type="ECO:0000256" key="9">
    <source>
        <dbReference type="ARBA" id="ARBA00023242"/>
    </source>
</evidence>
<keyword evidence="12" id="KW-1185">Reference proteome</keyword>
<dbReference type="GO" id="GO:0005874">
    <property type="term" value="C:microtubule"/>
    <property type="evidence" value="ECO:0007669"/>
    <property type="project" value="UniProtKB-KW"/>
</dbReference>
<sequence length="89" mass="10578">MDKSKMRPQIQESDMDLAHQNRAITLTMEAMKRYRSPKKIAGYIKQGFEKKYQGSWNCVVGRQFGVWFEPQVRGFVYFYVGKYAILLWC</sequence>
<dbReference type="GO" id="GO:0015031">
    <property type="term" value="P:protein transport"/>
    <property type="evidence" value="ECO:0007669"/>
    <property type="project" value="UniProtKB-KW"/>
</dbReference>
<evidence type="ECO:0000256" key="4">
    <source>
        <dbReference type="ARBA" id="ARBA00022490"/>
    </source>
</evidence>
<comment type="similarity">
    <text evidence="10">Belongs to the dynein light chain family.</text>
</comment>
<dbReference type="GO" id="GO:0005868">
    <property type="term" value="C:cytoplasmic dynein complex"/>
    <property type="evidence" value="ECO:0007669"/>
    <property type="project" value="TreeGrafter"/>
</dbReference>
<dbReference type="GO" id="GO:0007017">
    <property type="term" value="P:microtubule-based process"/>
    <property type="evidence" value="ECO:0007669"/>
    <property type="project" value="InterPro"/>
</dbReference>
<dbReference type="GO" id="GO:0005634">
    <property type="term" value="C:nucleus"/>
    <property type="evidence" value="ECO:0007669"/>
    <property type="project" value="UniProtKB-SubCell"/>
</dbReference>
<accession>A0A183IHW6</accession>
<dbReference type="Pfam" id="PF01221">
    <property type="entry name" value="Dynein_light"/>
    <property type="match status" value="1"/>
</dbReference>
<evidence type="ECO:0000256" key="2">
    <source>
        <dbReference type="ARBA" id="ARBA00004245"/>
    </source>
</evidence>
<dbReference type="InterPro" id="IPR037177">
    <property type="entry name" value="DLC_sf"/>
</dbReference>
<keyword evidence="7" id="KW-0653">Protein transport</keyword>
<evidence type="ECO:0000256" key="6">
    <source>
        <dbReference type="ARBA" id="ARBA00022816"/>
    </source>
</evidence>
<dbReference type="AlphaFoldDB" id="A0A183IHW6"/>
<reference evidence="11 12" key="2">
    <citation type="submission" date="2018-11" db="EMBL/GenBank/DDBJ databases">
        <authorList>
            <consortium name="Pathogen Informatics"/>
        </authorList>
    </citation>
    <scope>NUCLEOTIDE SEQUENCE [LARGE SCALE GENOMIC DNA]</scope>
</reference>
<keyword evidence="6" id="KW-0509">mRNA transport</keyword>